<dbReference type="NCBIfam" id="TIGR01439">
    <property type="entry name" value="lp_hng_hel_AbrB"/>
    <property type="match status" value="1"/>
</dbReference>
<dbReference type="InterPro" id="IPR037914">
    <property type="entry name" value="SpoVT-AbrB_sf"/>
</dbReference>
<dbReference type="GO" id="GO:0003677">
    <property type="term" value="F:DNA binding"/>
    <property type="evidence" value="ECO:0007669"/>
    <property type="project" value="UniProtKB-KW"/>
</dbReference>
<gene>
    <name evidence="2" type="ORF">NWT39_14495</name>
</gene>
<dbReference type="SUPFAM" id="SSF89447">
    <property type="entry name" value="AbrB/MazE/MraZ-like"/>
    <property type="match status" value="1"/>
</dbReference>
<dbReference type="Pfam" id="PF04014">
    <property type="entry name" value="MazE_antitoxin"/>
    <property type="match status" value="1"/>
</dbReference>
<evidence type="ECO:0000313" key="2">
    <source>
        <dbReference type="EMBL" id="UVS69100.1"/>
    </source>
</evidence>
<protein>
    <submittedName>
        <fullName evidence="2">AbrB/MazE/SpoVT family DNA-binding domain-containing protein</fullName>
    </submittedName>
</protein>
<feature type="domain" description="SpoVT-AbrB" evidence="1">
    <location>
        <begin position="10"/>
        <end position="55"/>
    </location>
</feature>
<keyword evidence="2" id="KW-0238">DNA-binding</keyword>
<dbReference type="SMART" id="SM00966">
    <property type="entry name" value="SpoVT_AbrB"/>
    <property type="match status" value="1"/>
</dbReference>
<dbReference type="RefSeq" id="WP_075055816.1">
    <property type="nucleotide sequence ID" value="NZ_CP103305.1"/>
</dbReference>
<dbReference type="Gene3D" id="2.10.260.10">
    <property type="match status" value="1"/>
</dbReference>
<dbReference type="Proteomes" id="UP001059771">
    <property type="component" value="Chromosome"/>
</dbReference>
<evidence type="ECO:0000259" key="1">
    <source>
        <dbReference type="SMART" id="SM00966"/>
    </source>
</evidence>
<accession>A0A977IDW3</accession>
<proteinExistence type="predicted"/>
<reference evidence="2" key="1">
    <citation type="submission" date="2022-08" db="EMBL/GenBank/DDBJ databases">
        <title>Dynamic responses of ammonia-oxidizing microbial communities induced by reactive oxygen species (ROS) in fluctuating redox aquifers.</title>
        <authorList>
            <person name="Wang P."/>
            <person name="Wang H."/>
        </authorList>
    </citation>
    <scope>NUCLEOTIDE SEQUENCE</scope>
    <source>
        <strain evidence="2">PLX03</strain>
    </source>
</reference>
<dbReference type="GeneID" id="74948171"/>
<dbReference type="InterPro" id="IPR007159">
    <property type="entry name" value="SpoVT-AbrB_dom"/>
</dbReference>
<organism evidence="2">
    <name type="scientific">Nitrososphaera viennensis</name>
    <dbReference type="NCBI Taxonomy" id="1034015"/>
    <lineage>
        <taxon>Archaea</taxon>
        <taxon>Nitrososphaerota</taxon>
        <taxon>Nitrososphaeria</taxon>
        <taxon>Nitrososphaerales</taxon>
        <taxon>Nitrososphaeraceae</taxon>
        <taxon>Nitrososphaera</taxon>
    </lineage>
</organism>
<sequence length="67" mass="7168">MPVKYTVTVTSVGSSSVIVVPKPVLEGFGLKKGDKVDLIVRDDGIYIPIAPQDKGIVEPTIKEDEVS</sequence>
<name>A0A977IDW3_9ARCH</name>
<dbReference type="EMBL" id="CP103305">
    <property type="protein sequence ID" value="UVS69100.1"/>
    <property type="molecule type" value="Genomic_DNA"/>
</dbReference>
<dbReference type="AlphaFoldDB" id="A0A977IDW3"/>